<feature type="region of interest" description="Disordered" evidence="1">
    <location>
        <begin position="1152"/>
        <end position="1210"/>
    </location>
</feature>
<organism evidence="2 3">
    <name type="scientific">Coniochaeta ligniaria NRRL 30616</name>
    <dbReference type="NCBI Taxonomy" id="1408157"/>
    <lineage>
        <taxon>Eukaryota</taxon>
        <taxon>Fungi</taxon>
        <taxon>Dikarya</taxon>
        <taxon>Ascomycota</taxon>
        <taxon>Pezizomycotina</taxon>
        <taxon>Sordariomycetes</taxon>
        <taxon>Sordariomycetidae</taxon>
        <taxon>Coniochaetales</taxon>
        <taxon>Coniochaetaceae</taxon>
        <taxon>Coniochaeta</taxon>
    </lineage>
</organism>
<feature type="compositionally biased region" description="Acidic residues" evidence="1">
    <location>
        <begin position="875"/>
        <end position="885"/>
    </location>
</feature>
<dbReference type="EMBL" id="KV875094">
    <property type="protein sequence ID" value="OIW32869.1"/>
    <property type="molecule type" value="Genomic_DNA"/>
</dbReference>
<evidence type="ECO:0000256" key="1">
    <source>
        <dbReference type="SAM" id="MobiDB-lite"/>
    </source>
</evidence>
<protein>
    <recommendedName>
        <fullName evidence="4">Protein kinase domain-containing protein</fullName>
    </recommendedName>
</protein>
<sequence length="1241" mass="136767">MDSFIPMGGYQLPFQRRLSRLYNDTKKSSDFVKEPVQHAEDPEIKALHRKLRIQKDRLVSWGLEWSDPSQSAEILIDSSLSKAGLSEVVGSIMSTIKDILAEAEPLWHSSRRLAGSEKGYDSEKSRDQKIPLVSWDKGRFEDLVRDLTSSIDTLYDLSRTRSSYAQSSEAARQRLFKTESSAEDIRAFEPSRMQTPHSIDPLALTNLRSMQAEPMTEISQSKHPREIVFMSKQAYSELTHGPSGRQPHSPLLLEYANFDPIFSATGIPPPMTRFEKLWAGLQAEPQRSPGSWTGLPRLLGHFEDTENSRYGLVYQFPATFNPVTFEHLTQNPLYNLCSLADLLARPDFEPKLEAKFRLAANLANTVFDLHARGITHGNLVDTNISFCNAVGTDPGVSGMTTGEVDIRRPLISSFDLFSDTFQGDPTSSATFSLYKHPLDPRCTAQSPLSNNADSKTFDLYSLSMLLLSIGLWNKLENLVPDPSMPSIPESVLEQLAIRCGTLYMKAVQTCWNAVDQEMAGQHTSDQVVARVQLKASRYLEACCILDGVSNLEERLSDDLGEARAQPPRLSTVSLSESSKDGKSGKSKGSAANTPTTSRPKPQMMPTETTVLYTEGARPRTQGLEALVPSARQAPTKMRLYPHVALPADIVEQWNKVLMPQINMALRHFYRKHPESVEISLESIGESPQRTQPTVLVVCTSVGKVRAILNKQLGILFDGTAGFGLKVCRGQVLRSRNRGVGRSMKRDTDADDISAANPDFQERPQNGASIGAWIGDRHLPPVSFGGLIMVDDKPYGMTVHHMLDDPDQDQPTGPGNEMVGRSMARGEVVADLAAWYAEQYQSLDDEAESSGTEDFACEFSDSESEAFSESDITSEASEDEQEDDYHEAEAGDVPGIEPGCGDGYIVTQPALDDVDEGFYPSPETQDEDHLDTCSLGEVYASSGIRRRSDQGLIHEIDWALFEFQNQRQPEENLIPVVTSPAGSTRPTDVKPLNDSVCHPTAVAPASSLPGLEVQCMARTSGLQTGLILPALTSVKIYGRKSPSHTYQISGTAPPEPETSTSTTEKRKKRTQLPMGVPGDSGAWIVDRRHGRLCGHVLAWSERKRVAYICPMDVLLRDILETLEAGEIRLPGAKAAVVTADKTPVDNRVVREVSEEGWDAGDERELPAEPKAGARRGGGDPRAHAHARDGRGVEAGIIQQAADGDDEDSYDEGVEVDIADEMKKLHLERVTLEDLHLERMSIK</sequence>
<dbReference type="PANTHER" id="PTHR37542">
    <property type="entry name" value="HELO DOMAIN-CONTAINING PROTEIN-RELATED"/>
    <property type="match status" value="1"/>
</dbReference>
<feature type="region of interest" description="Disordered" evidence="1">
    <location>
        <begin position="738"/>
        <end position="766"/>
    </location>
</feature>
<dbReference type="OrthoDB" id="5418235at2759"/>
<proteinExistence type="predicted"/>
<evidence type="ECO:0008006" key="4">
    <source>
        <dbReference type="Google" id="ProtNLM"/>
    </source>
</evidence>
<dbReference type="InParanoid" id="A0A1J7J030"/>
<dbReference type="AlphaFoldDB" id="A0A1J7J030"/>
<accession>A0A1J7J030</accession>
<feature type="region of interest" description="Disordered" evidence="1">
    <location>
        <begin position="843"/>
        <end position="896"/>
    </location>
</feature>
<feature type="region of interest" description="Disordered" evidence="1">
    <location>
        <begin position="1042"/>
        <end position="1074"/>
    </location>
</feature>
<feature type="region of interest" description="Disordered" evidence="1">
    <location>
        <begin position="559"/>
        <end position="606"/>
    </location>
</feature>
<evidence type="ECO:0000313" key="2">
    <source>
        <dbReference type="EMBL" id="OIW32869.1"/>
    </source>
</evidence>
<dbReference type="SUPFAM" id="SSF56112">
    <property type="entry name" value="Protein kinase-like (PK-like)"/>
    <property type="match status" value="1"/>
</dbReference>
<keyword evidence="3" id="KW-1185">Reference proteome</keyword>
<feature type="compositionally biased region" description="Basic and acidic residues" evidence="1">
    <location>
        <begin position="1175"/>
        <end position="1190"/>
    </location>
</feature>
<dbReference type="PANTHER" id="PTHR37542:SF2">
    <property type="entry name" value="PROTEIN KINASE DOMAIN-CONTAINING PROTEIN"/>
    <property type="match status" value="1"/>
</dbReference>
<gene>
    <name evidence="2" type="ORF">CONLIGDRAFT_710885</name>
</gene>
<feature type="compositionally biased region" description="Acidic residues" evidence="1">
    <location>
        <begin position="1201"/>
        <end position="1210"/>
    </location>
</feature>
<reference evidence="2 3" key="1">
    <citation type="submission" date="2016-10" db="EMBL/GenBank/DDBJ databases">
        <title>Draft genome sequence of Coniochaeta ligniaria NRRL30616, a lignocellulolytic fungus for bioabatement of inhibitors in plant biomass hydrolysates.</title>
        <authorList>
            <consortium name="DOE Joint Genome Institute"/>
            <person name="Jimenez D.J."/>
            <person name="Hector R.E."/>
            <person name="Riley R."/>
            <person name="Sun H."/>
            <person name="Grigoriev I.V."/>
            <person name="Van Elsas J.D."/>
            <person name="Nichols N.N."/>
        </authorList>
    </citation>
    <scope>NUCLEOTIDE SEQUENCE [LARGE SCALE GENOMIC DNA]</scope>
    <source>
        <strain evidence="2 3">NRRL 30616</strain>
    </source>
</reference>
<dbReference type="STRING" id="1408157.A0A1J7J030"/>
<dbReference type="InterPro" id="IPR011009">
    <property type="entry name" value="Kinase-like_dom_sf"/>
</dbReference>
<feature type="compositionally biased region" description="Polar residues" evidence="1">
    <location>
        <begin position="590"/>
        <end position="606"/>
    </location>
</feature>
<name>A0A1J7J030_9PEZI</name>
<dbReference type="Proteomes" id="UP000182658">
    <property type="component" value="Unassembled WGS sequence"/>
</dbReference>
<evidence type="ECO:0000313" key="3">
    <source>
        <dbReference type="Proteomes" id="UP000182658"/>
    </source>
</evidence>